<dbReference type="SUPFAM" id="SSF54909">
    <property type="entry name" value="Dimeric alpha+beta barrel"/>
    <property type="match status" value="1"/>
</dbReference>
<accession>A0A085JKQ6</accession>
<evidence type="ECO:0000259" key="1">
    <source>
        <dbReference type="Pfam" id="PF03992"/>
    </source>
</evidence>
<comment type="caution">
    <text evidence="2">The sequence shown here is derived from an EMBL/GenBank/DDBJ whole genome shotgun (WGS) entry which is preliminary data.</text>
</comment>
<keyword evidence="3" id="KW-1185">Reference proteome</keyword>
<dbReference type="eggNOG" id="COG1359">
    <property type="taxonomic scope" value="Bacteria"/>
</dbReference>
<name>A0A085JKQ6_9GAMM</name>
<keyword evidence="2" id="KW-0378">Hydrolase</keyword>
<dbReference type="EMBL" id="JMPR01000018">
    <property type="protein sequence ID" value="KFD21052.1"/>
    <property type="molecule type" value="Genomic_DNA"/>
</dbReference>
<organism evidence="2 3">
    <name type="scientific">Tatumella ptyseos ATCC 33301</name>
    <dbReference type="NCBI Taxonomy" id="1005995"/>
    <lineage>
        <taxon>Bacteria</taxon>
        <taxon>Pseudomonadati</taxon>
        <taxon>Pseudomonadota</taxon>
        <taxon>Gammaproteobacteria</taxon>
        <taxon>Enterobacterales</taxon>
        <taxon>Erwiniaceae</taxon>
        <taxon>Tatumella</taxon>
    </lineage>
</organism>
<proteinExistence type="predicted"/>
<dbReference type="Pfam" id="PF03992">
    <property type="entry name" value="ABM"/>
    <property type="match status" value="1"/>
</dbReference>
<dbReference type="InterPro" id="IPR011008">
    <property type="entry name" value="Dimeric_a/b-barrel"/>
</dbReference>
<reference evidence="2 3" key="1">
    <citation type="submission" date="2014-05" db="EMBL/GenBank/DDBJ databases">
        <title>ATOL: Assembling a taxonomically balanced genome-scale reconstruction of the evolutionary history of the Enterobacteriaceae.</title>
        <authorList>
            <person name="Plunkett G.III."/>
            <person name="Neeno-Eckwall E.C."/>
            <person name="Glasner J.D."/>
            <person name="Perna N.T."/>
        </authorList>
    </citation>
    <scope>NUCLEOTIDE SEQUENCE [LARGE SCALE GENOMIC DNA]</scope>
    <source>
        <strain evidence="2 3">ATCC 33301</strain>
    </source>
</reference>
<feature type="domain" description="ABM" evidence="1">
    <location>
        <begin position="2"/>
        <end position="68"/>
    </location>
</feature>
<protein>
    <submittedName>
        <fullName evidence="2">Arginase/agmatinase/formimionoglutamate hydrolase</fullName>
    </submittedName>
</protein>
<dbReference type="RefSeq" id="WP_025901059.1">
    <property type="nucleotide sequence ID" value="NZ_ATMJ01000027.1"/>
</dbReference>
<dbReference type="OrthoDB" id="9812192at2"/>
<dbReference type="AlphaFoldDB" id="A0A085JKQ6"/>
<dbReference type="Gene3D" id="3.30.70.100">
    <property type="match status" value="1"/>
</dbReference>
<dbReference type="InterPro" id="IPR007138">
    <property type="entry name" value="ABM_dom"/>
</dbReference>
<sequence>MIRLTGRLIAKTAEDSAIIRRYLPEHQRLSRAEDGCLFFEVIESDDPLIWRVEELYTDQRTFDAHQTRTRNSEWWKQTSAILREYRIHEGSDVPAESPR</sequence>
<dbReference type="GO" id="GO:0016787">
    <property type="term" value="F:hydrolase activity"/>
    <property type="evidence" value="ECO:0007669"/>
    <property type="project" value="UniProtKB-KW"/>
</dbReference>
<dbReference type="Proteomes" id="UP000028602">
    <property type="component" value="Unassembled WGS sequence"/>
</dbReference>
<evidence type="ECO:0000313" key="3">
    <source>
        <dbReference type="Proteomes" id="UP000028602"/>
    </source>
</evidence>
<evidence type="ECO:0000313" key="2">
    <source>
        <dbReference type="EMBL" id="KFD21052.1"/>
    </source>
</evidence>
<gene>
    <name evidence="2" type="ORF">GTPT_0991</name>
</gene>